<name>A0ABN2SSR3_9PSEU</name>
<dbReference type="Proteomes" id="UP001501116">
    <property type="component" value="Unassembled WGS sequence"/>
</dbReference>
<feature type="transmembrane region" description="Helical" evidence="5">
    <location>
        <begin position="105"/>
        <end position="126"/>
    </location>
</feature>
<dbReference type="InterPro" id="IPR020846">
    <property type="entry name" value="MFS_dom"/>
</dbReference>
<comment type="caution">
    <text evidence="7">The sequence shown here is derived from an EMBL/GenBank/DDBJ whole genome shotgun (WGS) entry which is preliminary data.</text>
</comment>
<proteinExistence type="predicted"/>
<dbReference type="Gene3D" id="1.20.1250.20">
    <property type="entry name" value="MFS general substrate transporter like domains"/>
    <property type="match status" value="1"/>
</dbReference>
<feature type="transmembrane region" description="Helical" evidence="5">
    <location>
        <begin position="133"/>
        <end position="153"/>
    </location>
</feature>
<feature type="transmembrane region" description="Helical" evidence="5">
    <location>
        <begin position="311"/>
        <end position="332"/>
    </location>
</feature>
<feature type="transmembrane region" description="Helical" evidence="5">
    <location>
        <begin position="79"/>
        <end position="99"/>
    </location>
</feature>
<dbReference type="PROSITE" id="PS50850">
    <property type="entry name" value="MFS"/>
    <property type="match status" value="1"/>
</dbReference>
<evidence type="ECO:0000256" key="3">
    <source>
        <dbReference type="ARBA" id="ARBA00022989"/>
    </source>
</evidence>
<protein>
    <recommendedName>
        <fullName evidence="6">Major facilitator superfamily (MFS) profile domain-containing protein</fullName>
    </recommendedName>
</protein>
<feature type="transmembrane region" description="Helical" evidence="5">
    <location>
        <begin position="371"/>
        <end position="393"/>
    </location>
</feature>
<dbReference type="Pfam" id="PF07690">
    <property type="entry name" value="MFS_1"/>
    <property type="match status" value="1"/>
</dbReference>
<feature type="transmembrane region" description="Helical" evidence="5">
    <location>
        <begin position="213"/>
        <end position="232"/>
    </location>
</feature>
<keyword evidence="2 5" id="KW-0812">Transmembrane</keyword>
<organism evidence="7 8">
    <name type="scientific">Amycolatopsis minnesotensis</name>
    <dbReference type="NCBI Taxonomy" id="337894"/>
    <lineage>
        <taxon>Bacteria</taxon>
        <taxon>Bacillati</taxon>
        <taxon>Actinomycetota</taxon>
        <taxon>Actinomycetes</taxon>
        <taxon>Pseudonocardiales</taxon>
        <taxon>Pseudonocardiaceae</taxon>
        <taxon>Amycolatopsis</taxon>
    </lineage>
</organism>
<evidence type="ECO:0000256" key="2">
    <source>
        <dbReference type="ARBA" id="ARBA00022692"/>
    </source>
</evidence>
<comment type="subcellular location">
    <subcellularLocation>
        <location evidence="1">Cell membrane</location>
        <topology evidence="1">Multi-pass membrane protein</topology>
    </subcellularLocation>
</comment>
<feature type="transmembrane region" description="Helical" evidence="5">
    <location>
        <begin position="49"/>
        <end position="72"/>
    </location>
</feature>
<feature type="transmembrane region" description="Helical" evidence="5">
    <location>
        <begin position="279"/>
        <end position="304"/>
    </location>
</feature>
<dbReference type="PANTHER" id="PTHR23501:SF197">
    <property type="entry name" value="COMD"/>
    <property type="match status" value="1"/>
</dbReference>
<keyword evidence="4 5" id="KW-0472">Membrane</keyword>
<gene>
    <name evidence="7" type="ORF">GCM10009754_83450</name>
</gene>
<accession>A0ABN2SSR3</accession>
<feature type="transmembrane region" description="Helical" evidence="5">
    <location>
        <begin position="12"/>
        <end position="29"/>
    </location>
</feature>
<evidence type="ECO:0000313" key="7">
    <source>
        <dbReference type="EMBL" id="GAA1991920.1"/>
    </source>
</evidence>
<reference evidence="7 8" key="1">
    <citation type="journal article" date="2019" name="Int. J. Syst. Evol. Microbiol.">
        <title>The Global Catalogue of Microorganisms (GCM) 10K type strain sequencing project: providing services to taxonomists for standard genome sequencing and annotation.</title>
        <authorList>
            <consortium name="The Broad Institute Genomics Platform"/>
            <consortium name="The Broad Institute Genome Sequencing Center for Infectious Disease"/>
            <person name="Wu L."/>
            <person name="Ma J."/>
        </authorList>
    </citation>
    <scope>NUCLEOTIDE SEQUENCE [LARGE SCALE GENOMIC DNA]</scope>
    <source>
        <strain evidence="7 8">JCM 14545</strain>
    </source>
</reference>
<evidence type="ECO:0000256" key="5">
    <source>
        <dbReference type="SAM" id="Phobius"/>
    </source>
</evidence>
<dbReference type="EMBL" id="BAAANN010000062">
    <property type="protein sequence ID" value="GAA1991920.1"/>
    <property type="molecule type" value="Genomic_DNA"/>
</dbReference>
<dbReference type="SUPFAM" id="SSF103473">
    <property type="entry name" value="MFS general substrate transporter"/>
    <property type="match status" value="1"/>
</dbReference>
<evidence type="ECO:0000256" key="4">
    <source>
        <dbReference type="ARBA" id="ARBA00023136"/>
    </source>
</evidence>
<evidence type="ECO:0000313" key="8">
    <source>
        <dbReference type="Proteomes" id="UP001501116"/>
    </source>
</evidence>
<dbReference type="InterPro" id="IPR011701">
    <property type="entry name" value="MFS"/>
</dbReference>
<evidence type="ECO:0000256" key="1">
    <source>
        <dbReference type="ARBA" id="ARBA00004651"/>
    </source>
</evidence>
<keyword evidence="8" id="KW-1185">Reference proteome</keyword>
<feature type="transmembrane region" description="Helical" evidence="5">
    <location>
        <begin position="338"/>
        <end position="359"/>
    </location>
</feature>
<evidence type="ECO:0000259" key="6">
    <source>
        <dbReference type="PROSITE" id="PS50850"/>
    </source>
</evidence>
<feature type="domain" description="Major facilitator superfamily (MFS) profile" evidence="6">
    <location>
        <begin position="1"/>
        <end position="394"/>
    </location>
</feature>
<feature type="transmembrane region" description="Helical" evidence="5">
    <location>
        <begin position="159"/>
        <end position="177"/>
    </location>
</feature>
<dbReference type="InterPro" id="IPR036259">
    <property type="entry name" value="MFS_trans_sf"/>
</dbReference>
<dbReference type="PANTHER" id="PTHR23501">
    <property type="entry name" value="MAJOR FACILITATOR SUPERFAMILY"/>
    <property type="match status" value="1"/>
</dbReference>
<feature type="transmembrane region" description="Helical" evidence="5">
    <location>
        <begin position="189"/>
        <end position="207"/>
    </location>
</feature>
<sequence length="394" mass="38810">MIATEAPPRQGGVAMGWLVLLATPLSLVTTGPTLVLPEIAADLGVTRDAAAWVGPVFGWAVALGTPMIAGLVRRRGARAGVLVSAFAAAAGMALVLVAPSLPVALAGRALQAAGGAGFVTIAMSLVGSPGRMGLLTSGFSMLGATGALLGSLVTELTTWRAALALSAVSLLALPVVVRRLPTPNTRTGGFDLRGALALAAVTSALVLVPRYPLPAAAGAVLAGALLIAHVRARPDGFLPLAVLRQPAFHRSGALALLIATSYFGMLYAVPALLGRAGWATATIGVTQLAVLLGGAALGAVLAGLSSRMSRGALVSALGGVAAVAFALLAAPVPWLLPVALGLAVCAASAAQATLGLAAADAAPPGLRPTALGLFNLCYQLGGAFGPAIATITVL</sequence>
<feature type="transmembrane region" description="Helical" evidence="5">
    <location>
        <begin position="253"/>
        <end position="273"/>
    </location>
</feature>
<dbReference type="RefSeq" id="WP_344431477.1">
    <property type="nucleotide sequence ID" value="NZ_BAAANN010000062.1"/>
</dbReference>
<keyword evidence="3 5" id="KW-1133">Transmembrane helix</keyword>